<comment type="caution">
    <text evidence="3">The sequence shown here is derived from an EMBL/GenBank/DDBJ whole genome shotgun (WGS) entry which is preliminary data.</text>
</comment>
<feature type="transmembrane region" description="Helical" evidence="2">
    <location>
        <begin position="243"/>
        <end position="267"/>
    </location>
</feature>
<gene>
    <name evidence="3" type="ORF">GGQ54_000348</name>
</gene>
<keyword evidence="2" id="KW-0472">Membrane</keyword>
<feature type="transmembrane region" description="Helical" evidence="2">
    <location>
        <begin position="279"/>
        <end position="299"/>
    </location>
</feature>
<proteinExistence type="predicted"/>
<evidence type="ECO:0000256" key="1">
    <source>
        <dbReference type="SAM" id="MobiDB-lite"/>
    </source>
</evidence>
<feature type="compositionally biased region" description="Low complexity" evidence="1">
    <location>
        <begin position="54"/>
        <end position="69"/>
    </location>
</feature>
<accession>A0A7Z0D6I0</accession>
<keyword evidence="4" id="KW-1185">Reference proteome</keyword>
<organism evidence="3 4">
    <name type="scientific">Naumannella cuiyingiana</name>
    <dbReference type="NCBI Taxonomy" id="1347891"/>
    <lineage>
        <taxon>Bacteria</taxon>
        <taxon>Bacillati</taxon>
        <taxon>Actinomycetota</taxon>
        <taxon>Actinomycetes</taxon>
        <taxon>Propionibacteriales</taxon>
        <taxon>Propionibacteriaceae</taxon>
        <taxon>Naumannella</taxon>
    </lineage>
</organism>
<feature type="transmembrane region" description="Helical" evidence="2">
    <location>
        <begin position="438"/>
        <end position="463"/>
    </location>
</feature>
<dbReference type="RefSeq" id="WP_179443817.1">
    <property type="nucleotide sequence ID" value="NZ_JACBZS010000001.1"/>
</dbReference>
<dbReference type="AlphaFoldDB" id="A0A7Z0D6I0"/>
<feature type="compositionally biased region" description="Pro residues" evidence="1">
    <location>
        <begin position="28"/>
        <end position="53"/>
    </location>
</feature>
<feature type="region of interest" description="Disordered" evidence="1">
    <location>
        <begin position="1"/>
        <end position="69"/>
    </location>
</feature>
<name>A0A7Z0D6I0_9ACTN</name>
<feature type="transmembrane region" description="Helical" evidence="2">
    <location>
        <begin position="85"/>
        <end position="103"/>
    </location>
</feature>
<reference evidence="3 4" key="1">
    <citation type="submission" date="2020-07" db="EMBL/GenBank/DDBJ databases">
        <title>Sequencing the genomes of 1000 actinobacteria strains.</title>
        <authorList>
            <person name="Klenk H.-P."/>
        </authorList>
    </citation>
    <scope>NUCLEOTIDE SEQUENCE [LARGE SCALE GENOMIC DNA]</scope>
    <source>
        <strain evidence="3 4">DSM 103164</strain>
    </source>
</reference>
<evidence type="ECO:0000313" key="4">
    <source>
        <dbReference type="Proteomes" id="UP000527616"/>
    </source>
</evidence>
<dbReference type="Proteomes" id="UP000527616">
    <property type="component" value="Unassembled WGS sequence"/>
</dbReference>
<keyword evidence="2" id="KW-0812">Transmembrane</keyword>
<protein>
    <recommendedName>
        <fullName evidence="5">Chemotaxis methyl-accepting receptor HlyB-like 4HB MCP domain-containing protein</fullName>
    </recommendedName>
</protein>
<sequence>MSQPRAGTSRGQAPGFPFASAPGTHAPAPQPPAPAPQPPAPAPGRPQPSPAPAGPSARRAAAAPARPAYARPALSTPRWLRRAQVLISVGCLLLGILATGVLASNRSSVTALSANVDQLLRIQTIQSSLLAADVAATNSFLGSESASPAQLQRFDDAINATSAEIVRASRAQPADAAALAALNEQVLRYTEAIEAGRTNNRQGFQVGTAYLSDGSATLRERAMPIVDSLLAANTERIRAETAALGGLGLVAAFLALAVPAAMAWFWVQMARRFRRYVNIPYAVAAGAAALAALILLISVGSSMATAAALDRDRITPLSALAAARGDAADAKSYEALRLIEQSGRDGHEESWVEADTAVADALAGAPGLAGLWQAYRDVHGEIVTLDTDGNWAGAVQIATTDEPGGSNSRFAEFDKAAADAIAADAAVVSRQLANTATWLTVAAIATGLLAAVGIVGAAVGINLRIKEYQ</sequence>
<evidence type="ECO:0000256" key="2">
    <source>
        <dbReference type="SAM" id="Phobius"/>
    </source>
</evidence>
<dbReference type="EMBL" id="JACBZS010000001">
    <property type="protein sequence ID" value="NYI69788.1"/>
    <property type="molecule type" value="Genomic_DNA"/>
</dbReference>
<evidence type="ECO:0000313" key="3">
    <source>
        <dbReference type="EMBL" id="NYI69788.1"/>
    </source>
</evidence>
<evidence type="ECO:0008006" key="5">
    <source>
        <dbReference type="Google" id="ProtNLM"/>
    </source>
</evidence>
<keyword evidence="2" id="KW-1133">Transmembrane helix</keyword>
<feature type="compositionally biased region" description="Polar residues" evidence="1">
    <location>
        <begin position="1"/>
        <end position="11"/>
    </location>
</feature>